<evidence type="ECO:0000313" key="2">
    <source>
        <dbReference type="EMBL" id="KAF7122397.1"/>
    </source>
</evidence>
<evidence type="ECO:0000313" key="3">
    <source>
        <dbReference type="EMBL" id="KAF7165783.1"/>
    </source>
</evidence>
<evidence type="ECO:0000256" key="1">
    <source>
        <dbReference type="SAM" id="MobiDB-lite"/>
    </source>
</evidence>
<dbReference type="Proteomes" id="UP000662466">
    <property type="component" value="Unassembled WGS sequence"/>
</dbReference>
<protein>
    <recommendedName>
        <fullName evidence="5">Transcriptional regulator</fullName>
    </recommendedName>
</protein>
<feature type="region of interest" description="Disordered" evidence="1">
    <location>
        <begin position="87"/>
        <end position="235"/>
    </location>
</feature>
<keyword evidence="4" id="KW-1185">Reference proteome</keyword>
<name>A0A8H6UDV2_9EURO</name>
<dbReference type="AlphaFoldDB" id="A0A8H6UDV2"/>
<evidence type="ECO:0000313" key="4">
    <source>
        <dbReference type="Proteomes" id="UP000630445"/>
    </source>
</evidence>
<dbReference type="EMBL" id="JACBAF010002159">
    <property type="protein sequence ID" value="KAF7165783.1"/>
    <property type="molecule type" value="Genomic_DNA"/>
</dbReference>
<sequence length="350" mass="39090">MAPRYAVSDSDEDSDSNQSAAASKPSDAALKKALRDAVAKIYRSGKMEELTVKRVRLAAERALGLEEGFFKGDSAWKSKSDQVIKDEVEVQDRLAQKPAQEEEDDDAPLSPQKTAKPPKRAKPTVTSTSRKRRKTETPEPEVSDDEEPEAPSDSEDEVKDLTGRKSRTKSERASAESDAAEEAADTEKVESESEMSVVLDEEPKPSRKRAKSSESTSTKGKKKAPARSKDADLDPNEAEIKRLQGWLVKCGIRKVWSRELAPYDTPKAKIKHLKDMLKDAGMDGRYSVEKAKQIKEKREFEADLASIKEGEKHWGRGSVEEESDSNRPRRRLNRARQTLAFLESEGEETD</sequence>
<comment type="caution">
    <text evidence="2">The sequence shown here is derived from an EMBL/GenBank/DDBJ whole genome shotgun (WGS) entry which is preliminary data.</text>
</comment>
<dbReference type="GO" id="GO:0005634">
    <property type="term" value="C:nucleus"/>
    <property type="evidence" value="ECO:0007669"/>
    <property type="project" value="TreeGrafter"/>
</dbReference>
<accession>A0A8H6UDV2</accession>
<dbReference type="OrthoDB" id="552755at2759"/>
<dbReference type="InterPro" id="IPR037647">
    <property type="entry name" value="HIRIP3"/>
</dbReference>
<dbReference type="PANTHER" id="PTHR15410:SF2">
    <property type="entry name" value="HIRA-INTERACTING PROTEIN 3"/>
    <property type="match status" value="1"/>
</dbReference>
<dbReference type="PANTHER" id="PTHR15410">
    <property type="entry name" value="HIRA-INTERACTING PROTEIN 3"/>
    <property type="match status" value="1"/>
</dbReference>
<feature type="region of interest" description="Disordered" evidence="1">
    <location>
        <begin position="1"/>
        <end position="29"/>
    </location>
</feature>
<feature type="region of interest" description="Disordered" evidence="1">
    <location>
        <begin position="307"/>
        <end position="350"/>
    </location>
</feature>
<feature type="compositionally biased region" description="Acidic residues" evidence="1">
    <location>
        <begin position="138"/>
        <end position="158"/>
    </location>
</feature>
<dbReference type="EMBL" id="JACBAD010002020">
    <property type="protein sequence ID" value="KAF7122397.1"/>
    <property type="molecule type" value="Genomic_DNA"/>
</dbReference>
<feature type="compositionally biased region" description="Basic and acidic residues" evidence="1">
    <location>
        <begin position="159"/>
        <end position="175"/>
    </location>
</feature>
<proteinExistence type="predicted"/>
<organism evidence="2 4">
    <name type="scientific">Aspergillus hiratsukae</name>
    <dbReference type="NCBI Taxonomy" id="1194566"/>
    <lineage>
        <taxon>Eukaryota</taxon>
        <taxon>Fungi</taxon>
        <taxon>Dikarya</taxon>
        <taxon>Ascomycota</taxon>
        <taxon>Pezizomycotina</taxon>
        <taxon>Eurotiomycetes</taxon>
        <taxon>Eurotiomycetidae</taxon>
        <taxon>Eurotiales</taxon>
        <taxon>Aspergillaceae</taxon>
        <taxon>Aspergillus</taxon>
        <taxon>Aspergillus subgen. Fumigati</taxon>
    </lineage>
</organism>
<reference evidence="2" key="1">
    <citation type="submission" date="2020-06" db="EMBL/GenBank/DDBJ databases">
        <title>Draft genome sequences of strains closely related to Aspergillus parafelis and Aspergillus hiratsukae.</title>
        <authorList>
            <person name="Dos Santos R.A.C."/>
            <person name="Rivero-Menendez O."/>
            <person name="Steenwyk J.L."/>
            <person name="Mead M.E."/>
            <person name="Goldman G.H."/>
            <person name="Alastruey-Izquierdo A."/>
            <person name="Rokas A."/>
        </authorList>
    </citation>
    <scope>NUCLEOTIDE SEQUENCE</scope>
    <source>
        <strain evidence="2">CNM-CM5793</strain>
        <strain evidence="3">CNM-CM6106</strain>
    </source>
</reference>
<dbReference type="Proteomes" id="UP000630445">
    <property type="component" value="Unassembled WGS sequence"/>
</dbReference>
<gene>
    <name evidence="2" type="ORF">CNMCM5793_000422</name>
    <name evidence="3" type="ORF">CNMCM6106_001828</name>
</gene>
<evidence type="ECO:0008006" key="5">
    <source>
        <dbReference type="Google" id="ProtNLM"/>
    </source>
</evidence>